<evidence type="ECO:0000313" key="1">
    <source>
        <dbReference type="EMBL" id="CAG9187046.1"/>
    </source>
</evidence>
<gene>
    <name evidence="1" type="ORF">LMG23994_06526</name>
</gene>
<protein>
    <submittedName>
        <fullName evidence="1">Uncharacterized protein</fullName>
    </submittedName>
</protein>
<proteinExistence type="predicted"/>
<reference evidence="1 2" key="1">
    <citation type="submission" date="2021-08" db="EMBL/GenBank/DDBJ databases">
        <authorList>
            <person name="Peeters C."/>
        </authorList>
    </citation>
    <scope>NUCLEOTIDE SEQUENCE [LARGE SCALE GENOMIC DNA]</scope>
    <source>
        <strain evidence="1 2">LMG 23994</strain>
    </source>
</reference>
<dbReference type="Proteomes" id="UP000701702">
    <property type="component" value="Unassembled WGS sequence"/>
</dbReference>
<evidence type="ECO:0000313" key="2">
    <source>
        <dbReference type="Proteomes" id="UP000701702"/>
    </source>
</evidence>
<comment type="caution">
    <text evidence="1">The sequence shown here is derived from an EMBL/GenBank/DDBJ whole genome shotgun (WGS) entry which is preliminary data.</text>
</comment>
<accession>A0ABM8Y2T0</accession>
<name>A0ABM8Y2T0_9BURK</name>
<sequence>MSRQSIEALASGHYWAVPHAPFALDGGNGHDEVFPGADCVSDGKWVTFYKVAPQELLLIGLDETEAGSSELTSDGRQGQTWTTIE</sequence>
<dbReference type="RefSeq" id="WP_224010121.1">
    <property type="nucleotide sequence ID" value="NZ_CAJZAF010000057.1"/>
</dbReference>
<organism evidence="1 2">
    <name type="scientific">Cupriavidus pinatubonensis</name>
    <dbReference type="NCBI Taxonomy" id="248026"/>
    <lineage>
        <taxon>Bacteria</taxon>
        <taxon>Pseudomonadati</taxon>
        <taxon>Pseudomonadota</taxon>
        <taxon>Betaproteobacteria</taxon>
        <taxon>Burkholderiales</taxon>
        <taxon>Burkholderiaceae</taxon>
        <taxon>Cupriavidus</taxon>
    </lineage>
</organism>
<keyword evidence="2" id="KW-1185">Reference proteome</keyword>
<dbReference type="EMBL" id="CAJZAF010000057">
    <property type="protein sequence ID" value="CAG9187046.1"/>
    <property type="molecule type" value="Genomic_DNA"/>
</dbReference>